<name>A0A812QQP9_SYMPI</name>
<feature type="domain" description="PH" evidence="1">
    <location>
        <begin position="2"/>
        <end position="115"/>
    </location>
</feature>
<proteinExistence type="predicted"/>
<dbReference type="Proteomes" id="UP000649617">
    <property type="component" value="Unassembled WGS sequence"/>
</dbReference>
<dbReference type="PROSITE" id="PS50003">
    <property type="entry name" value="PH_DOMAIN"/>
    <property type="match status" value="1"/>
</dbReference>
<accession>A0A812QQP9</accession>
<dbReference type="Pfam" id="PF00169">
    <property type="entry name" value="PH"/>
    <property type="match status" value="1"/>
</dbReference>
<evidence type="ECO:0000259" key="1">
    <source>
        <dbReference type="PROSITE" id="PS50003"/>
    </source>
</evidence>
<keyword evidence="3" id="KW-1185">Reference proteome</keyword>
<evidence type="ECO:0000313" key="3">
    <source>
        <dbReference type="Proteomes" id="UP000649617"/>
    </source>
</evidence>
<dbReference type="SUPFAM" id="SSF50729">
    <property type="entry name" value="PH domain-like"/>
    <property type="match status" value="1"/>
</dbReference>
<dbReference type="CDD" id="cd00821">
    <property type="entry name" value="PH"/>
    <property type="match status" value="1"/>
</dbReference>
<protein>
    <recommendedName>
        <fullName evidence="1">PH domain-containing protein</fullName>
    </recommendedName>
</protein>
<gene>
    <name evidence="2" type="ORF">SPIL2461_LOCUS9830</name>
</gene>
<dbReference type="EMBL" id="CAJNIZ010017458">
    <property type="protein sequence ID" value="CAE7398874.1"/>
    <property type="molecule type" value="Genomic_DNA"/>
</dbReference>
<feature type="non-terminal residue" evidence="2">
    <location>
        <position position="215"/>
    </location>
</feature>
<comment type="caution">
    <text evidence="2">The sequence shown here is derived from an EMBL/GenBank/DDBJ whole genome shotgun (WGS) entry which is preliminary data.</text>
</comment>
<dbReference type="InterPro" id="IPR011993">
    <property type="entry name" value="PH-like_dom_sf"/>
</dbReference>
<organism evidence="2 3">
    <name type="scientific">Symbiodinium pilosum</name>
    <name type="common">Dinoflagellate</name>
    <dbReference type="NCBI Taxonomy" id="2952"/>
    <lineage>
        <taxon>Eukaryota</taxon>
        <taxon>Sar</taxon>
        <taxon>Alveolata</taxon>
        <taxon>Dinophyceae</taxon>
        <taxon>Suessiales</taxon>
        <taxon>Symbiodiniaceae</taxon>
        <taxon>Symbiodinium</taxon>
    </lineage>
</organism>
<dbReference type="SMART" id="SM00233">
    <property type="entry name" value="PH"/>
    <property type="match status" value="1"/>
</dbReference>
<sequence length="215" mass="24214">MACGREGYLLKRGPALQNIWSSKWCVLDESGFRYFANRESKRPEGELPVGPGSKVTAFTSPKAAGEALKLQKERPCGFTLDLSSAAARYHHICYFDAEKEGELKLWLEVLQGWIEAAAWQVGDVVSVTESCMSDSEVQVELAAGMNGILLKVDDQDDAFLEFSAHDARQWVFKKNRHKLKRLPDSEAKDVYLDIVPQNDLIMHWALRIVGQKISR</sequence>
<reference evidence="2" key="1">
    <citation type="submission" date="2021-02" db="EMBL/GenBank/DDBJ databases">
        <authorList>
            <person name="Dougan E. K."/>
            <person name="Rhodes N."/>
            <person name="Thang M."/>
            <person name="Chan C."/>
        </authorList>
    </citation>
    <scope>NUCLEOTIDE SEQUENCE</scope>
</reference>
<dbReference type="OrthoDB" id="446844at2759"/>
<evidence type="ECO:0000313" key="2">
    <source>
        <dbReference type="EMBL" id="CAE7398874.1"/>
    </source>
</evidence>
<dbReference type="InterPro" id="IPR001849">
    <property type="entry name" value="PH_domain"/>
</dbReference>
<dbReference type="AlphaFoldDB" id="A0A812QQP9"/>
<dbReference type="Gene3D" id="2.30.29.30">
    <property type="entry name" value="Pleckstrin-homology domain (PH domain)/Phosphotyrosine-binding domain (PTB)"/>
    <property type="match status" value="1"/>
</dbReference>